<dbReference type="SUPFAM" id="SSF46966">
    <property type="entry name" value="Spectrin repeat"/>
    <property type="match status" value="1"/>
</dbReference>
<dbReference type="GO" id="GO:0005085">
    <property type="term" value="F:guanyl-nucleotide exchange factor activity"/>
    <property type="evidence" value="ECO:0007669"/>
    <property type="project" value="UniProtKB-KW"/>
</dbReference>
<dbReference type="SMART" id="SM00150">
    <property type="entry name" value="SPEC"/>
    <property type="match status" value="2"/>
</dbReference>
<evidence type="ECO:0000313" key="3">
    <source>
        <dbReference type="Proteomes" id="UP001174909"/>
    </source>
</evidence>
<dbReference type="PANTHER" id="PTHR22826">
    <property type="entry name" value="RHO GUANINE EXCHANGE FACTOR-RELATED"/>
    <property type="match status" value="1"/>
</dbReference>
<dbReference type="AlphaFoldDB" id="A0AA35WUW3"/>
<keyword evidence="3" id="KW-1185">Reference proteome</keyword>
<dbReference type="GO" id="GO:0005737">
    <property type="term" value="C:cytoplasm"/>
    <property type="evidence" value="ECO:0007669"/>
    <property type="project" value="TreeGrafter"/>
</dbReference>
<comment type="caution">
    <text evidence="2">The sequence shown here is derived from an EMBL/GenBank/DDBJ whole genome shotgun (WGS) entry which is preliminary data.</text>
</comment>
<dbReference type="PANTHER" id="PTHR22826:SF106">
    <property type="entry name" value="TRIO, ISOFORM A"/>
    <property type="match status" value="1"/>
</dbReference>
<name>A0AA35WUW3_GEOBA</name>
<organism evidence="2 3">
    <name type="scientific">Geodia barretti</name>
    <name type="common">Barrett's horny sponge</name>
    <dbReference type="NCBI Taxonomy" id="519541"/>
    <lineage>
        <taxon>Eukaryota</taxon>
        <taxon>Metazoa</taxon>
        <taxon>Porifera</taxon>
        <taxon>Demospongiae</taxon>
        <taxon>Heteroscleromorpha</taxon>
        <taxon>Tetractinellida</taxon>
        <taxon>Astrophorina</taxon>
        <taxon>Geodiidae</taxon>
        <taxon>Geodia</taxon>
    </lineage>
</organism>
<sequence>MYQGNLANRASNSACRLAIIHVCGCVDMRSTVADVYKRADVCHHLQVHVAYIIQSSHFWQKQATTRGHNKEKKKNRLEFSTIMLSEVDKLKRHIDPSQVTFDLGGYLPYSHDDWIKLRYDLERFIASFNALMEHTSHVEQQLHMQGAEGEGGDVETAEDALTRHIQIHDQLRKAPQSTIREGNELLRRLEQGRDEGGTSAMTPDKINAVTVIRRLLESVNRRQTQMDDMWRERRAVLEQTLELRVFEKALQKVRGWLKARGEETLSSRNDIGEDLDSTQLIQEQHNKFEAKAKSMYNNLTQLRRMADRFAGKSHFAADTLQRQVAKLSTKFSRFENHLGERRRIVVGSLRFHTSYKE</sequence>
<evidence type="ECO:0000256" key="1">
    <source>
        <dbReference type="ARBA" id="ARBA00022658"/>
    </source>
</evidence>
<proteinExistence type="predicted"/>
<feature type="non-terminal residue" evidence="2">
    <location>
        <position position="1"/>
    </location>
</feature>
<dbReference type="InterPro" id="IPR018159">
    <property type="entry name" value="Spectrin/alpha-actinin"/>
</dbReference>
<dbReference type="Proteomes" id="UP001174909">
    <property type="component" value="Unassembled WGS sequence"/>
</dbReference>
<accession>A0AA35WUW3</accession>
<keyword evidence="1" id="KW-0344">Guanine-nucleotide releasing factor</keyword>
<dbReference type="GO" id="GO:0019898">
    <property type="term" value="C:extrinsic component of membrane"/>
    <property type="evidence" value="ECO:0007669"/>
    <property type="project" value="TreeGrafter"/>
</dbReference>
<protein>
    <submittedName>
        <fullName evidence="2">Kalirin</fullName>
    </submittedName>
</protein>
<dbReference type="InterPro" id="IPR051336">
    <property type="entry name" value="RhoGEF_Guanine_NuclExch_SF"/>
</dbReference>
<evidence type="ECO:0000313" key="2">
    <source>
        <dbReference type="EMBL" id="CAI8027447.1"/>
    </source>
</evidence>
<dbReference type="Gene3D" id="1.20.58.60">
    <property type="match status" value="1"/>
</dbReference>
<dbReference type="EMBL" id="CASHTH010002279">
    <property type="protein sequence ID" value="CAI8027447.1"/>
    <property type="molecule type" value="Genomic_DNA"/>
</dbReference>
<dbReference type="Pfam" id="PF00435">
    <property type="entry name" value="Spectrin"/>
    <property type="match status" value="1"/>
</dbReference>
<dbReference type="InterPro" id="IPR002017">
    <property type="entry name" value="Spectrin_repeat"/>
</dbReference>
<reference evidence="2" key="1">
    <citation type="submission" date="2023-03" db="EMBL/GenBank/DDBJ databases">
        <authorList>
            <person name="Steffen K."/>
            <person name="Cardenas P."/>
        </authorList>
    </citation>
    <scope>NUCLEOTIDE SEQUENCE</scope>
</reference>
<gene>
    <name evidence="2" type="ORF">GBAR_LOCUS15704</name>
</gene>